<comment type="caution">
    <text evidence="1">The sequence shown here is derived from an EMBL/GenBank/DDBJ whole genome shotgun (WGS) entry which is preliminary data.</text>
</comment>
<keyword evidence="2" id="KW-1185">Reference proteome</keyword>
<dbReference type="EMBL" id="JAWDGP010007172">
    <property type="protein sequence ID" value="KAK3728781.1"/>
    <property type="molecule type" value="Genomic_DNA"/>
</dbReference>
<name>A0AAE1CR26_9GAST</name>
<evidence type="ECO:0000313" key="1">
    <source>
        <dbReference type="EMBL" id="KAK3728781.1"/>
    </source>
</evidence>
<protein>
    <submittedName>
        <fullName evidence="1">Uncharacterized protein</fullName>
    </submittedName>
</protein>
<organism evidence="1 2">
    <name type="scientific">Elysia crispata</name>
    <name type="common">lettuce slug</name>
    <dbReference type="NCBI Taxonomy" id="231223"/>
    <lineage>
        <taxon>Eukaryota</taxon>
        <taxon>Metazoa</taxon>
        <taxon>Spiralia</taxon>
        <taxon>Lophotrochozoa</taxon>
        <taxon>Mollusca</taxon>
        <taxon>Gastropoda</taxon>
        <taxon>Heterobranchia</taxon>
        <taxon>Euthyneura</taxon>
        <taxon>Panpulmonata</taxon>
        <taxon>Sacoglossa</taxon>
        <taxon>Placobranchoidea</taxon>
        <taxon>Plakobranchidae</taxon>
        <taxon>Elysia</taxon>
    </lineage>
</organism>
<proteinExistence type="predicted"/>
<gene>
    <name evidence="1" type="ORF">RRG08_013504</name>
</gene>
<dbReference type="Proteomes" id="UP001283361">
    <property type="component" value="Unassembled WGS sequence"/>
</dbReference>
<accession>A0AAE1CR26</accession>
<reference evidence="1" key="1">
    <citation type="journal article" date="2023" name="G3 (Bethesda)">
        <title>A reference genome for the long-term kleptoplast-retaining sea slug Elysia crispata morphotype clarki.</title>
        <authorList>
            <person name="Eastman K.E."/>
            <person name="Pendleton A.L."/>
            <person name="Shaikh M.A."/>
            <person name="Suttiyut T."/>
            <person name="Ogas R."/>
            <person name="Tomko P."/>
            <person name="Gavelis G."/>
            <person name="Widhalm J.R."/>
            <person name="Wisecaver J.H."/>
        </authorList>
    </citation>
    <scope>NUCLEOTIDE SEQUENCE</scope>
    <source>
        <strain evidence="1">ECLA1</strain>
    </source>
</reference>
<evidence type="ECO:0000313" key="2">
    <source>
        <dbReference type="Proteomes" id="UP001283361"/>
    </source>
</evidence>
<dbReference type="AlphaFoldDB" id="A0AAE1CR26"/>
<sequence>MTFISCRSEYIQAQGPNKDLREGPDRSRIAGPQGCIGPDVTLVCGSQHGLLCNQQQDRVVTPSGILVTNI</sequence>